<organism evidence="2 3">
    <name type="scientific">Oryza rufipogon</name>
    <name type="common">Brownbeard rice</name>
    <name type="synonym">Asian wild rice</name>
    <dbReference type="NCBI Taxonomy" id="4529"/>
    <lineage>
        <taxon>Eukaryota</taxon>
        <taxon>Viridiplantae</taxon>
        <taxon>Streptophyta</taxon>
        <taxon>Embryophyta</taxon>
        <taxon>Tracheophyta</taxon>
        <taxon>Spermatophyta</taxon>
        <taxon>Magnoliopsida</taxon>
        <taxon>Liliopsida</taxon>
        <taxon>Poales</taxon>
        <taxon>Poaceae</taxon>
        <taxon>BOP clade</taxon>
        <taxon>Oryzoideae</taxon>
        <taxon>Oryzeae</taxon>
        <taxon>Oryzinae</taxon>
        <taxon>Oryza</taxon>
    </lineage>
</organism>
<dbReference type="EnsemblPlants" id="ORUFI04G17410.1">
    <property type="protein sequence ID" value="ORUFI04G17410.1"/>
    <property type="gene ID" value="ORUFI04G17410"/>
</dbReference>
<evidence type="ECO:0000256" key="1">
    <source>
        <dbReference type="SAM" id="MobiDB-lite"/>
    </source>
</evidence>
<accession>A0A0E0PAI5</accession>
<evidence type="ECO:0000313" key="3">
    <source>
        <dbReference type="Proteomes" id="UP000008022"/>
    </source>
</evidence>
<feature type="compositionally biased region" description="Basic and acidic residues" evidence="1">
    <location>
        <begin position="72"/>
        <end position="84"/>
    </location>
</feature>
<reference evidence="2" key="2">
    <citation type="submission" date="2015-06" db="UniProtKB">
        <authorList>
            <consortium name="EnsemblPlants"/>
        </authorList>
    </citation>
    <scope>IDENTIFICATION</scope>
</reference>
<dbReference type="OMA" id="LCFCSCG"/>
<proteinExistence type="predicted"/>
<sequence>MDTHHSDQYAKSSLQLQFRDTSVSFENNNSVLDKHDITSPQYFADIVEMGATDPDAMEYVLSVMKEAKEKVRKFEESRKDRRPGDSPVSTGKRNGKSSRPSNEDGGNGISDSTPATTTVATVAVATSTTMQATPTMVAIAPTSATVPAGMFLVPMHPHPMVFPPFTPAVPPVVAPAVPPPAPAANLRNVSLCFCSCGLRPGAAQYQDYQ</sequence>
<dbReference type="Proteomes" id="UP000008022">
    <property type="component" value="Unassembled WGS sequence"/>
</dbReference>
<keyword evidence="3" id="KW-1185">Reference proteome</keyword>
<dbReference type="eggNOG" id="ENOG502QSZE">
    <property type="taxonomic scope" value="Eukaryota"/>
</dbReference>
<reference evidence="3" key="1">
    <citation type="submission" date="2013-06" db="EMBL/GenBank/DDBJ databases">
        <authorList>
            <person name="Zhao Q."/>
        </authorList>
    </citation>
    <scope>NUCLEOTIDE SEQUENCE</scope>
    <source>
        <strain evidence="3">cv. W1943</strain>
    </source>
</reference>
<evidence type="ECO:0000313" key="2">
    <source>
        <dbReference type="EnsemblPlants" id="ORUFI04G17410.1"/>
    </source>
</evidence>
<name>A0A0E0PAI5_ORYRU</name>
<dbReference type="Gramene" id="ORUFI04G17410.1">
    <property type="protein sequence ID" value="ORUFI04G17410.1"/>
    <property type="gene ID" value="ORUFI04G17410"/>
</dbReference>
<feature type="compositionally biased region" description="Polar residues" evidence="1">
    <location>
        <begin position="87"/>
        <end position="100"/>
    </location>
</feature>
<feature type="region of interest" description="Disordered" evidence="1">
    <location>
        <begin position="72"/>
        <end position="115"/>
    </location>
</feature>
<dbReference type="AlphaFoldDB" id="A0A0E0PAI5"/>
<protein>
    <submittedName>
        <fullName evidence="2">Uncharacterized protein</fullName>
    </submittedName>
</protein>